<evidence type="ECO:0000313" key="17">
    <source>
        <dbReference type="Proteomes" id="UP000631114"/>
    </source>
</evidence>
<evidence type="ECO:0000256" key="5">
    <source>
        <dbReference type="ARBA" id="ARBA00022723"/>
    </source>
</evidence>
<comment type="similarity">
    <text evidence="2 14">Belongs to the cation transport ATPase (P-type) (TC 3.A.3) family. Type IIIA subfamily.</text>
</comment>
<comment type="subcellular location">
    <subcellularLocation>
        <location evidence="14">Cell membrane</location>
        <topology evidence="14">Multi-pass membrane protein</topology>
    </subcellularLocation>
    <subcellularLocation>
        <location evidence="1">Membrane</location>
        <topology evidence="1">Multi-pass membrane protein</topology>
    </subcellularLocation>
</comment>
<dbReference type="GO" id="GO:0005524">
    <property type="term" value="F:ATP binding"/>
    <property type="evidence" value="ECO:0007669"/>
    <property type="project" value="UniProtKB-UniRule"/>
</dbReference>
<comment type="catalytic activity">
    <reaction evidence="13 14">
        <text>ATP + H2O + H(+)(in) = ADP + phosphate + 2 H(+)(out)</text>
        <dbReference type="Rhea" id="RHEA:20852"/>
        <dbReference type="ChEBI" id="CHEBI:15377"/>
        <dbReference type="ChEBI" id="CHEBI:15378"/>
        <dbReference type="ChEBI" id="CHEBI:30616"/>
        <dbReference type="ChEBI" id="CHEBI:43474"/>
        <dbReference type="ChEBI" id="CHEBI:456216"/>
        <dbReference type="EC" id="7.1.2.1"/>
    </reaction>
</comment>
<dbReference type="EMBL" id="JADFTS010000003">
    <property type="protein sequence ID" value="KAF9614396.1"/>
    <property type="molecule type" value="Genomic_DNA"/>
</dbReference>
<evidence type="ECO:0000313" key="16">
    <source>
        <dbReference type="EMBL" id="KAF9614396.1"/>
    </source>
</evidence>
<gene>
    <name evidence="16" type="ORF">IFM89_018541</name>
</gene>
<dbReference type="SFLD" id="SFLDG00002">
    <property type="entry name" value="C1.7:_P-type_atpase_like"/>
    <property type="match status" value="1"/>
</dbReference>
<dbReference type="InterPro" id="IPR023298">
    <property type="entry name" value="ATPase_P-typ_TM_dom_sf"/>
</dbReference>
<keyword evidence="11 14" id="KW-0406">Ion transport</keyword>
<dbReference type="GO" id="GO:0016887">
    <property type="term" value="F:ATP hydrolysis activity"/>
    <property type="evidence" value="ECO:0007669"/>
    <property type="project" value="InterPro"/>
</dbReference>
<evidence type="ECO:0000256" key="3">
    <source>
        <dbReference type="ARBA" id="ARBA00022553"/>
    </source>
</evidence>
<keyword evidence="17" id="KW-1185">Reference proteome</keyword>
<evidence type="ECO:0000256" key="14">
    <source>
        <dbReference type="RuleBase" id="RU362083"/>
    </source>
</evidence>
<dbReference type="InterPro" id="IPR036412">
    <property type="entry name" value="HAD-like_sf"/>
</dbReference>
<evidence type="ECO:0000256" key="10">
    <source>
        <dbReference type="ARBA" id="ARBA00022989"/>
    </source>
</evidence>
<protein>
    <recommendedName>
        <fullName evidence="14">Plasma membrane ATPase</fullName>
        <ecNumber evidence="14">7.1.2.1</ecNumber>
    </recommendedName>
</protein>
<dbReference type="Proteomes" id="UP000631114">
    <property type="component" value="Unassembled WGS sequence"/>
</dbReference>
<dbReference type="FunFam" id="3.40.1110.10:FF:000004">
    <property type="entry name" value="Plasma membrane ATPase"/>
    <property type="match status" value="1"/>
</dbReference>
<keyword evidence="14" id="KW-0813">Transport</keyword>
<sequence length="673" mass="73097">MATKEISLEEIKNENVDLERIPIEEVFEQLKCTKEGLSQAEGEQRFVIFGPNKLEEKKESKFLKFLGFMWNPLSWVMEAAAIMAIALANGGGKPPDWQDFIGIVVLLIINSTISFIEENNAGNAAAALMAGLAPKTKVLRDGKWSEQEASILVPGDVISIKLGDIIPADARLLEGDPLKIDQSALTGESLPVTKSPGDSIFSGSTCKQGEIEAVVIATGVHTFFGKAAHLVDSTNNVGHFQKVLTAIGNFCICSIGVGMLIEIVVMYAIQHRRYREGIDNLLVLLIGGIPIAMPTVLSVTMAIGSHRLSQQGAITKRMTAIEEMAGMDVLCSDKTGTLTLNKLSVDKNMIEVFVKDLDKEFIVLTAARASRVENQDAIDASIVGMLADPKEARAGITEVHFLPFNPVDKRTAITYIDSEGNWHRASKGAPEQIIELCNLPGEAKNRVHSIIDKYAERGLRSLGVARQTVPDKTKESAGSPWEFVALLPLFDPPRHDSAETIRRALTLGVNVKMITGDQLAIGKETGRRLGMGTNMYPSSSLLGQSKDESIASIPIDELIEKADGFAGVFPEHKYEIVKKLQEMKHICGMTGDGVNDAPALKKADIGIAVADATDAARSASDIVLTEPGLSVIISAVLTSRAIFQRMKNYTIYAVSITIKYCPRLHAHRPYLEI</sequence>
<dbReference type="InterPro" id="IPR006534">
    <property type="entry name" value="P-type_ATPase_IIIA"/>
</dbReference>
<evidence type="ECO:0000256" key="6">
    <source>
        <dbReference type="ARBA" id="ARBA00022741"/>
    </source>
</evidence>
<dbReference type="CDD" id="cd02076">
    <property type="entry name" value="P-type_ATPase_H"/>
    <property type="match status" value="1"/>
</dbReference>
<dbReference type="NCBIfam" id="TIGR01494">
    <property type="entry name" value="ATPase_P-type"/>
    <property type="match status" value="2"/>
</dbReference>
<dbReference type="FunFam" id="2.70.150.10:FF:000004">
    <property type="entry name" value="Plasma membrane ATPase"/>
    <property type="match status" value="1"/>
</dbReference>
<dbReference type="Gene3D" id="3.40.50.1000">
    <property type="entry name" value="HAD superfamily/HAD-like"/>
    <property type="match status" value="1"/>
</dbReference>
<dbReference type="SFLD" id="SFLDS00003">
    <property type="entry name" value="Haloacid_Dehalogenase"/>
    <property type="match status" value="1"/>
</dbReference>
<dbReference type="PANTHER" id="PTHR42861">
    <property type="entry name" value="CALCIUM-TRANSPORTING ATPASE"/>
    <property type="match status" value="1"/>
</dbReference>
<dbReference type="GO" id="GO:0120029">
    <property type="term" value="P:proton export across plasma membrane"/>
    <property type="evidence" value="ECO:0007669"/>
    <property type="project" value="UniProtKB-UniRule"/>
</dbReference>
<feature type="transmembrane region" description="Helical" evidence="14">
    <location>
        <begin position="68"/>
        <end position="88"/>
    </location>
</feature>
<dbReference type="PROSITE" id="PS00154">
    <property type="entry name" value="ATPASE_E1_E2"/>
    <property type="match status" value="1"/>
</dbReference>
<dbReference type="InterPro" id="IPR004014">
    <property type="entry name" value="ATPase_P-typ_cation-transptr_N"/>
</dbReference>
<dbReference type="Pfam" id="PF00702">
    <property type="entry name" value="Hydrolase"/>
    <property type="match status" value="1"/>
</dbReference>
<feature type="transmembrane region" description="Helical" evidence="14">
    <location>
        <begin position="246"/>
        <end position="269"/>
    </location>
</feature>
<accession>A0A835M8B7</accession>
<dbReference type="FunFam" id="3.40.50.1000:FF:000211">
    <property type="entry name" value="Plasma membrane ATPase"/>
    <property type="match status" value="1"/>
</dbReference>
<keyword evidence="8 14" id="KW-0460">Magnesium</keyword>
<dbReference type="Pfam" id="PF00122">
    <property type="entry name" value="E1-E2_ATPase"/>
    <property type="match status" value="1"/>
</dbReference>
<dbReference type="SUPFAM" id="SSF56784">
    <property type="entry name" value="HAD-like"/>
    <property type="match status" value="1"/>
</dbReference>
<dbReference type="AlphaFoldDB" id="A0A835M8B7"/>
<comment type="caution">
    <text evidence="16">The sequence shown here is derived from an EMBL/GenBank/DDBJ whole genome shotgun (WGS) entry which is preliminary data.</text>
</comment>
<dbReference type="Pfam" id="PF00690">
    <property type="entry name" value="Cation_ATPase_N"/>
    <property type="match status" value="1"/>
</dbReference>
<evidence type="ECO:0000256" key="1">
    <source>
        <dbReference type="ARBA" id="ARBA00004141"/>
    </source>
</evidence>
<keyword evidence="10 14" id="KW-1133">Transmembrane helix</keyword>
<dbReference type="InterPro" id="IPR008250">
    <property type="entry name" value="ATPase_P-typ_transduc_dom_A_sf"/>
</dbReference>
<organism evidence="16 17">
    <name type="scientific">Coptis chinensis</name>
    <dbReference type="NCBI Taxonomy" id="261450"/>
    <lineage>
        <taxon>Eukaryota</taxon>
        <taxon>Viridiplantae</taxon>
        <taxon>Streptophyta</taxon>
        <taxon>Embryophyta</taxon>
        <taxon>Tracheophyta</taxon>
        <taxon>Spermatophyta</taxon>
        <taxon>Magnoliopsida</taxon>
        <taxon>Ranunculales</taxon>
        <taxon>Ranunculaceae</taxon>
        <taxon>Coptidoideae</taxon>
        <taxon>Coptis</taxon>
    </lineage>
</organism>
<dbReference type="EC" id="7.1.2.1" evidence="14"/>
<proteinExistence type="inferred from homology"/>
<dbReference type="InterPro" id="IPR018303">
    <property type="entry name" value="ATPase_P-typ_P_site"/>
</dbReference>
<keyword evidence="6 14" id="KW-0547">Nucleotide-binding</keyword>
<dbReference type="SMART" id="SM00831">
    <property type="entry name" value="Cation_ATPase_N"/>
    <property type="match status" value="1"/>
</dbReference>
<dbReference type="SFLD" id="SFLDF00027">
    <property type="entry name" value="p-type_atpase"/>
    <property type="match status" value="1"/>
</dbReference>
<dbReference type="SUPFAM" id="SSF81653">
    <property type="entry name" value="Calcium ATPase, transduction domain A"/>
    <property type="match status" value="1"/>
</dbReference>
<keyword evidence="4 14" id="KW-0812">Transmembrane</keyword>
<keyword evidence="9 14" id="KW-1278">Translocase</keyword>
<dbReference type="InterPro" id="IPR059000">
    <property type="entry name" value="ATPase_P-type_domA"/>
</dbReference>
<evidence type="ECO:0000256" key="11">
    <source>
        <dbReference type="ARBA" id="ARBA00023065"/>
    </source>
</evidence>
<feature type="transmembrane region" description="Helical" evidence="14">
    <location>
        <begin position="281"/>
        <end position="303"/>
    </location>
</feature>
<feature type="domain" description="Cation-transporting P-type ATPase N-terminal" evidence="15">
    <location>
        <begin position="17"/>
        <end position="89"/>
    </location>
</feature>
<keyword evidence="7 14" id="KW-0067">ATP-binding</keyword>
<dbReference type="InterPro" id="IPR044492">
    <property type="entry name" value="P_typ_ATPase_HD_dom"/>
</dbReference>
<feature type="transmembrane region" description="Helical" evidence="14">
    <location>
        <begin position="100"/>
        <end position="116"/>
    </location>
</feature>
<evidence type="ECO:0000256" key="13">
    <source>
        <dbReference type="ARBA" id="ARBA00048122"/>
    </source>
</evidence>
<dbReference type="GO" id="GO:0005886">
    <property type="term" value="C:plasma membrane"/>
    <property type="evidence" value="ECO:0007669"/>
    <property type="project" value="UniProtKB-SubCell"/>
</dbReference>
<dbReference type="GO" id="GO:0046872">
    <property type="term" value="F:metal ion binding"/>
    <property type="evidence" value="ECO:0007669"/>
    <property type="project" value="UniProtKB-KW"/>
</dbReference>
<dbReference type="InterPro" id="IPR001757">
    <property type="entry name" value="P_typ_ATPase"/>
</dbReference>
<dbReference type="Gene3D" id="1.20.1110.10">
    <property type="entry name" value="Calcium-transporting ATPase, transmembrane domain"/>
    <property type="match status" value="2"/>
</dbReference>
<dbReference type="InterPro" id="IPR023214">
    <property type="entry name" value="HAD_sf"/>
</dbReference>
<evidence type="ECO:0000256" key="2">
    <source>
        <dbReference type="ARBA" id="ARBA00008804"/>
    </source>
</evidence>
<dbReference type="PRINTS" id="PR00119">
    <property type="entry name" value="CATATPASE"/>
</dbReference>
<keyword evidence="14" id="KW-0375">Hydrogen ion transport</keyword>
<evidence type="ECO:0000256" key="4">
    <source>
        <dbReference type="ARBA" id="ARBA00022692"/>
    </source>
</evidence>
<comment type="caution">
    <text evidence="14">Lacks conserved residue(s) required for the propagation of feature annotation.</text>
</comment>
<keyword evidence="12 14" id="KW-0472">Membrane</keyword>
<name>A0A835M8B7_9MAGN</name>
<dbReference type="SUPFAM" id="SSF81665">
    <property type="entry name" value="Calcium ATPase, transmembrane domain M"/>
    <property type="match status" value="1"/>
</dbReference>
<evidence type="ECO:0000256" key="9">
    <source>
        <dbReference type="ARBA" id="ARBA00022967"/>
    </source>
</evidence>
<evidence type="ECO:0000256" key="12">
    <source>
        <dbReference type="ARBA" id="ARBA00023136"/>
    </source>
</evidence>
<dbReference type="InterPro" id="IPR023299">
    <property type="entry name" value="ATPase_P-typ_cyto_dom_N"/>
</dbReference>
<dbReference type="PRINTS" id="PR00120">
    <property type="entry name" value="HATPASE"/>
</dbReference>
<dbReference type="GO" id="GO:0008553">
    <property type="term" value="F:P-type proton-exporting transporter activity"/>
    <property type="evidence" value="ECO:0007669"/>
    <property type="project" value="UniProtKB-UniRule"/>
</dbReference>
<dbReference type="Gene3D" id="3.40.1110.10">
    <property type="entry name" value="Calcium-transporting ATPase, cytoplasmic domain N"/>
    <property type="match status" value="1"/>
</dbReference>
<evidence type="ECO:0000259" key="15">
    <source>
        <dbReference type="SMART" id="SM00831"/>
    </source>
</evidence>
<dbReference type="OrthoDB" id="116380at2759"/>
<reference evidence="16 17" key="1">
    <citation type="submission" date="2020-10" db="EMBL/GenBank/DDBJ databases">
        <title>The Coptis chinensis genome and diversification of protoberbering-type alkaloids.</title>
        <authorList>
            <person name="Wang B."/>
            <person name="Shu S."/>
            <person name="Song C."/>
            <person name="Liu Y."/>
        </authorList>
    </citation>
    <scope>NUCLEOTIDE SEQUENCE [LARGE SCALE GENOMIC DNA]</scope>
    <source>
        <strain evidence="16">HL-2020</strain>
        <tissue evidence="16">Leaf</tissue>
    </source>
</reference>
<keyword evidence="3" id="KW-0597">Phosphoprotein</keyword>
<keyword evidence="5" id="KW-0479">Metal-binding</keyword>
<evidence type="ECO:0000256" key="8">
    <source>
        <dbReference type="ARBA" id="ARBA00022842"/>
    </source>
</evidence>
<evidence type="ECO:0000256" key="7">
    <source>
        <dbReference type="ARBA" id="ARBA00022840"/>
    </source>
</evidence>
<dbReference type="NCBIfam" id="TIGR01647">
    <property type="entry name" value="ATPase-IIIA_H"/>
    <property type="match status" value="1"/>
</dbReference>